<feature type="compositionally biased region" description="Low complexity" evidence="1">
    <location>
        <begin position="495"/>
        <end position="508"/>
    </location>
</feature>
<dbReference type="EMBL" id="JAKELL010000002">
    <property type="protein sequence ID" value="KAH9000140.1"/>
    <property type="molecule type" value="Genomic_DNA"/>
</dbReference>
<dbReference type="AlphaFoldDB" id="A0AAD4LQL5"/>
<feature type="region of interest" description="Disordered" evidence="1">
    <location>
        <begin position="650"/>
        <end position="970"/>
    </location>
</feature>
<feature type="region of interest" description="Disordered" evidence="1">
    <location>
        <begin position="492"/>
        <end position="636"/>
    </location>
</feature>
<reference evidence="2" key="1">
    <citation type="submission" date="2022-01" db="EMBL/GenBank/DDBJ databases">
        <title>Comparative genomics reveals a dynamic genome evolution in the ectomycorrhizal milk-cap (Lactarius) mushrooms.</title>
        <authorList>
            <consortium name="DOE Joint Genome Institute"/>
            <person name="Lebreton A."/>
            <person name="Tang N."/>
            <person name="Kuo A."/>
            <person name="LaButti K."/>
            <person name="Drula E."/>
            <person name="Barry K."/>
            <person name="Clum A."/>
            <person name="Lipzen A."/>
            <person name="Mousain D."/>
            <person name="Ng V."/>
            <person name="Wang R."/>
            <person name="Wang X."/>
            <person name="Dai Y."/>
            <person name="Henrissat B."/>
            <person name="Grigoriev I.V."/>
            <person name="Guerin-Laguette A."/>
            <person name="Yu F."/>
            <person name="Martin F.M."/>
        </authorList>
    </citation>
    <scope>NUCLEOTIDE SEQUENCE</scope>
    <source>
        <strain evidence="2">QP</strain>
    </source>
</reference>
<feature type="compositionally biased region" description="Low complexity" evidence="1">
    <location>
        <begin position="745"/>
        <end position="768"/>
    </location>
</feature>
<feature type="region of interest" description="Disordered" evidence="1">
    <location>
        <begin position="440"/>
        <end position="462"/>
    </location>
</feature>
<feature type="region of interest" description="Disordered" evidence="1">
    <location>
        <begin position="275"/>
        <end position="409"/>
    </location>
</feature>
<evidence type="ECO:0000313" key="2">
    <source>
        <dbReference type="EMBL" id="KAH9000140.1"/>
    </source>
</evidence>
<proteinExistence type="predicted"/>
<keyword evidence="3" id="KW-1185">Reference proteome</keyword>
<sequence length="1013" mass="107454">MYVLQPSSLSPTHPPLSMSSPGLLCITHVVDACPDQTRIHRLLPKLNSRMAFFTSPEQEVFEHRLKRSPSLTSVRTRSRQPSGAPKSPTPSRTHTHSRLLPASTSGDVSAPRPPSPIPSPIPSPVPATSPNLNGPDYDLKSSPKLSRGSVPQQVSSGLRDDSRSLRVPSVHEPVQRRQHLDTSSSPSSLPLDSRRDFDTGSLSDSGVNSRRPRSPRRSNLSAPSPHNVHLSPPMARHHSPSSPNLPIAGYFSDGERSPNFLHPSRLDVKRLLSKPAAPSVNSTLSITSDSESNAAPRAQPNSEAWPSKATRMQVHFQSGSQPNSQPSSTPPTESTELLPTSPPPVVQPRQRNLLRKRSASKQTRASVSATLPGKATTSSALQPATRSSAVASSRISAPPHGSSSKLTPASAIAQAYKEQDLRREALAAAARAENLSTIVPASGSRISPPDTPTSAASAASTVGKGKSYYTVLETSPDRIVLVGSVEDNSYDAVDAPSSGSHSAPASASVGQPIRSLTRKVSARFRRGRPVVTRDSSTQSVHEDGGDGELPLSGDPLSRHERLQSASYPKVKGKDSLRLSLDQRNVAVPSGESSDGHDHRPVPSESMPDVVGSSPPQSKGKHKPQEDDTGAGGRLWRLVKRISAGGLRERFYTTGAPAPPVPAIPPDLVPSRATLEVKKPVTPNRTNGSGGAEPGGGGDHERPTVGRFKDPHPSTSAVRPNADDRSDMTCTTLTGVPATPQDPGTISQPRHPSISSSSPQSSEPTSTHFFRSHSSRSSFSSIFCGSPPLPPVSALAQSPVQRTRSRAKSSSSSPALPPSNDESPQTSSVRTRKRSSPDMPTFSVSAVVNNFIVRRPSVTRRQPQNASARSTTPHSEETSAPPPRSARSDLCNAAGREERVHPLLSPGLSVQSRDSHSSSSTERAGSASTSTISAHAVAGTSARTGSVTRMTFRELGGTRRQAWTSQEKEDKWDDLLEKSAQAGGTLHLDTESVGLPSDNIRFSSGTLESEVLSS</sequence>
<feature type="compositionally biased region" description="Polar residues" evidence="1">
    <location>
        <begin position="999"/>
        <end position="1013"/>
    </location>
</feature>
<feature type="compositionally biased region" description="Polar residues" evidence="1">
    <location>
        <begin position="69"/>
        <end position="81"/>
    </location>
</feature>
<feature type="compositionally biased region" description="Pro residues" evidence="1">
    <location>
        <begin position="111"/>
        <end position="127"/>
    </location>
</feature>
<organism evidence="2 3">
    <name type="scientific">Lactarius akahatsu</name>
    <dbReference type="NCBI Taxonomy" id="416441"/>
    <lineage>
        <taxon>Eukaryota</taxon>
        <taxon>Fungi</taxon>
        <taxon>Dikarya</taxon>
        <taxon>Basidiomycota</taxon>
        <taxon>Agaricomycotina</taxon>
        <taxon>Agaricomycetes</taxon>
        <taxon>Russulales</taxon>
        <taxon>Russulaceae</taxon>
        <taxon>Lactarius</taxon>
    </lineage>
</organism>
<feature type="compositionally biased region" description="Polar residues" evidence="1">
    <location>
        <begin position="858"/>
        <end position="872"/>
    </location>
</feature>
<feature type="compositionally biased region" description="Basic residues" evidence="1">
    <location>
        <begin position="516"/>
        <end position="528"/>
    </location>
</feature>
<accession>A0AAD4LQL5</accession>
<feature type="compositionally biased region" description="Pro residues" evidence="1">
    <location>
        <begin position="656"/>
        <end position="667"/>
    </location>
</feature>
<feature type="compositionally biased region" description="Polar residues" evidence="1">
    <location>
        <begin position="819"/>
        <end position="828"/>
    </location>
</feature>
<dbReference type="Proteomes" id="UP001201163">
    <property type="component" value="Unassembled WGS sequence"/>
</dbReference>
<feature type="compositionally biased region" description="Polar residues" evidence="1">
    <location>
        <begin position="279"/>
        <end position="304"/>
    </location>
</feature>
<feature type="compositionally biased region" description="Low complexity" evidence="1">
    <location>
        <begin position="384"/>
        <end position="397"/>
    </location>
</feature>
<feature type="region of interest" description="Disordered" evidence="1">
    <location>
        <begin position="58"/>
        <end position="250"/>
    </location>
</feature>
<evidence type="ECO:0000313" key="3">
    <source>
        <dbReference type="Proteomes" id="UP001201163"/>
    </source>
</evidence>
<protein>
    <submittedName>
        <fullName evidence="2">Uncharacterized protein</fullName>
    </submittedName>
</protein>
<feature type="compositionally biased region" description="Low complexity" evidence="1">
    <location>
        <begin position="452"/>
        <end position="461"/>
    </location>
</feature>
<feature type="compositionally biased region" description="Low complexity" evidence="1">
    <location>
        <begin position="908"/>
        <end position="930"/>
    </location>
</feature>
<comment type="caution">
    <text evidence="2">The sequence shown here is derived from an EMBL/GenBank/DDBJ whole genome shotgun (WGS) entry which is preliminary data.</text>
</comment>
<feature type="compositionally biased region" description="Polar residues" evidence="1">
    <location>
        <begin position="360"/>
        <end position="382"/>
    </location>
</feature>
<feature type="compositionally biased region" description="Basic and acidic residues" evidence="1">
    <location>
        <begin position="697"/>
        <end position="711"/>
    </location>
</feature>
<feature type="compositionally biased region" description="Low complexity" evidence="1">
    <location>
        <begin position="320"/>
        <end position="339"/>
    </location>
</feature>
<name>A0AAD4LQL5_9AGAM</name>
<feature type="compositionally biased region" description="Gly residues" evidence="1">
    <location>
        <begin position="687"/>
        <end position="696"/>
    </location>
</feature>
<evidence type="ECO:0000256" key="1">
    <source>
        <dbReference type="SAM" id="MobiDB-lite"/>
    </source>
</evidence>
<gene>
    <name evidence="2" type="ORF">EDB92DRAFT_469554</name>
</gene>
<feature type="region of interest" description="Disordered" evidence="1">
    <location>
        <begin position="986"/>
        <end position="1013"/>
    </location>
</feature>